<evidence type="ECO:0000313" key="1">
    <source>
        <dbReference type="EMBL" id="PAV87048.1"/>
    </source>
</evidence>
<organism evidence="1 2">
    <name type="scientific">Diploscapter pachys</name>
    <dbReference type="NCBI Taxonomy" id="2018661"/>
    <lineage>
        <taxon>Eukaryota</taxon>
        <taxon>Metazoa</taxon>
        <taxon>Ecdysozoa</taxon>
        <taxon>Nematoda</taxon>
        <taxon>Chromadorea</taxon>
        <taxon>Rhabditida</taxon>
        <taxon>Rhabditina</taxon>
        <taxon>Rhabditomorpha</taxon>
        <taxon>Rhabditoidea</taxon>
        <taxon>Rhabditidae</taxon>
        <taxon>Diploscapter</taxon>
    </lineage>
</organism>
<proteinExistence type="predicted"/>
<evidence type="ECO:0000313" key="2">
    <source>
        <dbReference type="Proteomes" id="UP000218231"/>
    </source>
</evidence>
<dbReference type="Proteomes" id="UP000218231">
    <property type="component" value="Unassembled WGS sequence"/>
</dbReference>
<dbReference type="OrthoDB" id="5815235at2759"/>
<gene>
    <name evidence="1" type="ORF">WR25_12703</name>
</gene>
<sequence length="323" mass="37789">MRLTICERLFSKWLIFRVTLRIPRDRTLCILPNRIDVARHYMIYGGIEALRESPKVSFSRLLSFGRYMFDLEKHEAVKKLFESEKFTNAAKQICPKNKQYLDPFQFNFIIQVPGQTVAIHLDAVYFAWATRFHYPQWLLAVMAFSGAYKQDFVDQIQVVAYLHKWKNQDPSGNFVWWTENDDYHVQAPESGAASIVDGSKTVHAATVYRPEERPPIMDKSANNRLIYKGNDEWHLMSNEKFLKTLKEEPLPVEKILNDLTNLMAERQKKKIDDFKNLSRLDLAFALLDEFVHYPIRKSGIPYNYCALSKQYPLLAPLLEILCV</sequence>
<dbReference type="EMBL" id="LIAE01006609">
    <property type="protein sequence ID" value="PAV87048.1"/>
    <property type="molecule type" value="Genomic_DNA"/>
</dbReference>
<protein>
    <submittedName>
        <fullName evidence="1">Uncharacterized protein</fullName>
    </submittedName>
</protein>
<keyword evidence="2" id="KW-1185">Reference proteome</keyword>
<accession>A0A2A2LLQ6</accession>
<reference evidence="1 2" key="1">
    <citation type="journal article" date="2017" name="Curr. Biol.">
        <title>Genome architecture and evolution of a unichromosomal asexual nematode.</title>
        <authorList>
            <person name="Fradin H."/>
            <person name="Zegar C."/>
            <person name="Gutwein M."/>
            <person name="Lucas J."/>
            <person name="Kovtun M."/>
            <person name="Corcoran D."/>
            <person name="Baugh L.R."/>
            <person name="Kiontke K."/>
            <person name="Gunsalus K."/>
            <person name="Fitch D.H."/>
            <person name="Piano F."/>
        </authorList>
    </citation>
    <scope>NUCLEOTIDE SEQUENCE [LARGE SCALE GENOMIC DNA]</scope>
    <source>
        <strain evidence="1">PF1309</strain>
    </source>
</reference>
<dbReference type="AlphaFoldDB" id="A0A2A2LLQ6"/>
<name>A0A2A2LLQ6_9BILA</name>
<comment type="caution">
    <text evidence="1">The sequence shown here is derived from an EMBL/GenBank/DDBJ whole genome shotgun (WGS) entry which is preliminary data.</text>
</comment>